<dbReference type="InterPro" id="IPR057271">
    <property type="entry name" value="YagK_YfjJ_C"/>
</dbReference>
<keyword evidence="3" id="KW-1185">Reference proteome</keyword>
<dbReference type="RefSeq" id="WP_272131781.1">
    <property type="nucleotide sequence ID" value="NZ_JAQLOI010000001.1"/>
</dbReference>
<organism evidence="2 3">
    <name type="scientific">Vibrio algarum</name>
    <dbReference type="NCBI Taxonomy" id="3020714"/>
    <lineage>
        <taxon>Bacteria</taxon>
        <taxon>Pseudomonadati</taxon>
        <taxon>Pseudomonadota</taxon>
        <taxon>Gammaproteobacteria</taxon>
        <taxon>Vibrionales</taxon>
        <taxon>Vibrionaceae</taxon>
        <taxon>Vibrio</taxon>
    </lineage>
</organism>
<reference evidence="2 3" key="1">
    <citation type="submission" date="2023-01" db="EMBL/GenBank/DDBJ databases">
        <title>Vibrio sp. KJ40-1 sp.nov, isolated from marine algae.</title>
        <authorList>
            <person name="Butt M."/>
            <person name="Kim J.M.J."/>
            <person name="Jeon C.O.C."/>
        </authorList>
    </citation>
    <scope>NUCLEOTIDE SEQUENCE [LARGE SCALE GENOMIC DNA]</scope>
    <source>
        <strain evidence="2 3">KJ40-1</strain>
    </source>
</reference>
<gene>
    <name evidence="2" type="ORF">PGX00_00125</name>
</gene>
<sequence>MYFNTYQGSQFLGLPINSNHPMNESYLNATHQVLLNAMNQHPRTLVFHVVLRYPMTWHTGSDNSISRFIKAFKAKVAADLNRRQKEGKRVHPTNIRYVWCRESNSSIKEHYHVFFLMNADTYWQFGRFENLVPGELTWMLNSAWASAINVSENDAVGLVHFCDGIRRIDAKKIAGSHTVEKDGVMRDSFESVFNWMSYLSKASTKQYGRGGRNFGYSYS</sequence>
<evidence type="ECO:0000313" key="2">
    <source>
        <dbReference type="EMBL" id="MDB1122242.1"/>
    </source>
</evidence>
<dbReference type="EMBL" id="JAQLOI010000001">
    <property type="protein sequence ID" value="MDB1122242.1"/>
    <property type="molecule type" value="Genomic_DNA"/>
</dbReference>
<name>A0ABT4YL35_9VIBR</name>
<evidence type="ECO:0000313" key="3">
    <source>
        <dbReference type="Proteomes" id="UP001210678"/>
    </source>
</evidence>
<evidence type="ECO:0000259" key="1">
    <source>
        <dbReference type="Pfam" id="PF11726"/>
    </source>
</evidence>
<feature type="domain" description="YagK/YfjJ C-terminal" evidence="1">
    <location>
        <begin position="38"/>
        <end position="217"/>
    </location>
</feature>
<dbReference type="Pfam" id="PF11726">
    <property type="entry name" value="YagK_YfjJ_C"/>
    <property type="match status" value="1"/>
</dbReference>
<protein>
    <submittedName>
        <fullName evidence="2">Inovirus Gp2 family protein</fullName>
    </submittedName>
</protein>
<proteinExistence type="predicted"/>
<comment type="caution">
    <text evidence="2">The sequence shown here is derived from an EMBL/GenBank/DDBJ whole genome shotgun (WGS) entry which is preliminary data.</text>
</comment>
<dbReference type="Proteomes" id="UP001210678">
    <property type="component" value="Unassembled WGS sequence"/>
</dbReference>
<accession>A0ABT4YL35</accession>